<feature type="compositionally biased region" description="Polar residues" evidence="1">
    <location>
        <begin position="792"/>
        <end position="814"/>
    </location>
</feature>
<dbReference type="Proteomes" id="UP001287356">
    <property type="component" value="Unassembled WGS sequence"/>
</dbReference>
<feature type="compositionally biased region" description="Low complexity" evidence="1">
    <location>
        <begin position="294"/>
        <end position="305"/>
    </location>
</feature>
<feature type="compositionally biased region" description="Polar residues" evidence="1">
    <location>
        <begin position="1556"/>
        <end position="1571"/>
    </location>
</feature>
<feature type="compositionally biased region" description="Polar residues" evidence="1">
    <location>
        <begin position="407"/>
        <end position="439"/>
    </location>
</feature>
<proteinExistence type="predicted"/>
<keyword evidence="3" id="KW-1185">Reference proteome</keyword>
<name>A0AAE0JWZ3_9PEZI</name>
<feature type="compositionally biased region" description="Basic and acidic residues" evidence="1">
    <location>
        <begin position="452"/>
        <end position="462"/>
    </location>
</feature>
<feature type="compositionally biased region" description="Polar residues" evidence="1">
    <location>
        <begin position="348"/>
        <end position="360"/>
    </location>
</feature>
<feature type="compositionally biased region" description="Basic and acidic residues" evidence="1">
    <location>
        <begin position="655"/>
        <end position="664"/>
    </location>
</feature>
<dbReference type="EMBL" id="JAULSN010000009">
    <property type="protein sequence ID" value="KAK3365251.1"/>
    <property type="molecule type" value="Genomic_DNA"/>
</dbReference>
<feature type="compositionally biased region" description="Low complexity" evidence="1">
    <location>
        <begin position="1305"/>
        <end position="1317"/>
    </location>
</feature>
<feature type="compositionally biased region" description="Polar residues" evidence="1">
    <location>
        <begin position="822"/>
        <end position="831"/>
    </location>
</feature>
<feature type="compositionally biased region" description="Basic and acidic residues" evidence="1">
    <location>
        <begin position="273"/>
        <end position="282"/>
    </location>
</feature>
<feature type="compositionally biased region" description="Polar residues" evidence="1">
    <location>
        <begin position="685"/>
        <end position="705"/>
    </location>
</feature>
<protein>
    <submittedName>
        <fullName evidence="2">Uncharacterized protein</fullName>
    </submittedName>
</protein>
<feature type="region of interest" description="Disordered" evidence="1">
    <location>
        <begin position="49"/>
        <end position="141"/>
    </location>
</feature>
<feature type="compositionally biased region" description="Basic residues" evidence="1">
    <location>
        <begin position="1"/>
        <end position="10"/>
    </location>
</feature>
<reference evidence="2" key="1">
    <citation type="journal article" date="2023" name="Mol. Phylogenet. Evol.">
        <title>Genome-scale phylogeny and comparative genomics of the fungal order Sordariales.</title>
        <authorList>
            <person name="Hensen N."/>
            <person name="Bonometti L."/>
            <person name="Westerberg I."/>
            <person name="Brannstrom I.O."/>
            <person name="Guillou S."/>
            <person name="Cros-Aarteil S."/>
            <person name="Calhoun S."/>
            <person name="Haridas S."/>
            <person name="Kuo A."/>
            <person name="Mondo S."/>
            <person name="Pangilinan J."/>
            <person name="Riley R."/>
            <person name="LaButti K."/>
            <person name="Andreopoulos B."/>
            <person name="Lipzen A."/>
            <person name="Chen C."/>
            <person name="Yan M."/>
            <person name="Daum C."/>
            <person name="Ng V."/>
            <person name="Clum A."/>
            <person name="Steindorff A."/>
            <person name="Ohm R.A."/>
            <person name="Martin F."/>
            <person name="Silar P."/>
            <person name="Natvig D.O."/>
            <person name="Lalanne C."/>
            <person name="Gautier V."/>
            <person name="Ament-Velasquez S.L."/>
            <person name="Kruys A."/>
            <person name="Hutchinson M.I."/>
            <person name="Powell A.J."/>
            <person name="Barry K."/>
            <person name="Miller A.N."/>
            <person name="Grigoriev I.V."/>
            <person name="Debuchy R."/>
            <person name="Gladieux P."/>
            <person name="Hiltunen Thoren M."/>
            <person name="Johannesson H."/>
        </authorList>
    </citation>
    <scope>NUCLEOTIDE SEQUENCE</scope>
    <source>
        <strain evidence="2">CBS 958.72</strain>
    </source>
</reference>
<feature type="region of interest" description="Disordered" evidence="1">
    <location>
        <begin position="334"/>
        <end position="711"/>
    </location>
</feature>
<feature type="compositionally biased region" description="Low complexity" evidence="1">
    <location>
        <begin position="1180"/>
        <end position="1197"/>
    </location>
</feature>
<feature type="region of interest" description="Disordered" evidence="1">
    <location>
        <begin position="189"/>
        <end position="315"/>
    </location>
</feature>
<feature type="compositionally biased region" description="Polar residues" evidence="1">
    <location>
        <begin position="252"/>
        <end position="272"/>
    </location>
</feature>
<feature type="region of interest" description="Disordered" evidence="1">
    <location>
        <begin position="771"/>
        <end position="919"/>
    </location>
</feature>
<accession>A0AAE0JWZ3</accession>
<feature type="compositionally biased region" description="Polar residues" evidence="1">
    <location>
        <begin position="1441"/>
        <end position="1450"/>
    </location>
</feature>
<feature type="compositionally biased region" description="Low complexity" evidence="1">
    <location>
        <begin position="72"/>
        <end position="84"/>
    </location>
</feature>
<feature type="compositionally biased region" description="Polar residues" evidence="1">
    <location>
        <begin position="592"/>
        <end position="620"/>
    </location>
</feature>
<feature type="compositionally biased region" description="Low complexity" evidence="1">
    <location>
        <begin position="470"/>
        <end position="481"/>
    </location>
</feature>
<feature type="compositionally biased region" description="Polar residues" evidence="1">
    <location>
        <begin position="1248"/>
        <end position="1268"/>
    </location>
</feature>
<feature type="compositionally biased region" description="Low complexity" evidence="1">
    <location>
        <begin position="217"/>
        <end position="238"/>
    </location>
</feature>
<feature type="region of interest" description="Disordered" evidence="1">
    <location>
        <begin position="1"/>
        <end position="24"/>
    </location>
</feature>
<comment type="caution">
    <text evidence="2">The sequence shown here is derived from an EMBL/GenBank/DDBJ whole genome shotgun (WGS) entry which is preliminary data.</text>
</comment>
<feature type="compositionally biased region" description="Basic and acidic residues" evidence="1">
    <location>
        <begin position="1459"/>
        <end position="1469"/>
    </location>
</feature>
<evidence type="ECO:0000256" key="1">
    <source>
        <dbReference type="SAM" id="MobiDB-lite"/>
    </source>
</evidence>
<feature type="compositionally biased region" description="Polar residues" evidence="1">
    <location>
        <begin position="1170"/>
        <end position="1179"/>
    </location>
</feature>
<feature type="region of interest" description="Disordered" evidence="1">
    <location>
        <begin position="1545"/>
        <end position="1576"/>
    </location>
</feature>
<sequence length="1616" mass="173729">MFGSSRRHRQPNPPLTSATADPNAATAAATVFRRHASSSSLSAAAAAAALRARPMTPTRVADVETKRTLRRSASIASITTTSDTGGRPTLRRRDSSSSMTERTFRSPSPYRPASSGSGHRQSHSLGYLASDDMPPVPALPKDFQDAYRQRPTSMQQEPPRRKTNNLAMGAPLRLASETLAADDAPSWFGAAKLGDPSNVRRTDPAMASPPSSPPQQPLAEQLAEATRSSSVASSVNFSYPARTRVGSPPVSPTENPDSASSLTPTNQYPQTADNHHKADNMHRPRQQSQRHEQSASSTRSVSSSSPALVYDPNSRRMVRQADLEAVEYAVLEASQRPTASKNNKRTSRGSGSHLSESTMGRTRGTVARASEDERSRTAGATMRLQPAVSTVTPTTPVAVAVPRDSEQQATKRQSLITNEGPQPSDQGSRNPPQRVSSVPSLALDTTPPKPKLYSEADAETRSDAGVMHRTSAPSSAPSATPNEIAQPVDPVGREVSRATDVGSSIPQKMAHERTHSNSPVRQAHFGPVQNTLTVKHSPPPRSISPRKSALKWNSPSRGASPSDDTSESSTIITQHDEQPVSRRKSVRVSFDDANTQVVGESASTNQSDSPLLASPQNATTRRPWLGIGRAKKELPSLDDDELMKPRPALPSFGSIRERKPRELASDEDERPLVRPIADLGHSPSLPASPTIQPSVPTATEDSSSGVAPLGLSSDHAVGAILSQEQEHARHAANISKFREPLPPVVTSVEGSGYLSDSSSTSAEELATALEVPGESDPQFVAATDPKLASSKPPHTNGTAVTNNTAHIEATQASDESGEPSIPTISISQPTPSIVEGERRSSYIYDVPGGFPDDESEPSITDAYRNAAPPQEKAETSAITKTPDEERSEHTSPEAQPRASLTVDPESDTESSIYSDAYEDLSDVEGDGFLSLDAVVESPLRPNTSKIIFNQEAPREVTVEPTPQDVAVPEAAASVPTLVAEDQKQKPLEDDWEKAKAYWRSLSADKRAQLEKEAQEDAGVEADFEEARRPVDKPRKKKSIERRNSERKALAVIMAQQMMAQQQKEKPANPERTYMIEPGTRWSEPESDIPIVRTTLRGESESETPMMRRTLRREPQPQPRSANTSHGTGMRKSMRSDSSIKSTGPPAPMPRPLDQRSSRPTSLSSPLPTPISTGGQRQVVSKSPSEPGSGKSSIIPSPLKRRDSTGSESSFKRSRPVSSGQGFSLRKSMRQSSPPPVQTGSHSAKRFSLRSTSPGSPTTSAVSSPQMRQTLRDSSNERRSPTGMRMPSFSLSSGGKKSGGKRASKSKSSGSRFSSRFADSSDEDGGDNGGFRSRFEESSDEDEPITPMVLSSPKLSPGHLRNQDSIASTALPEELEESEEANGHGNQKLPGQNKASLSPSQPRRSAEATLRPVRSGHLELPASNTAPALATTDSFIGDRRQSTASPRNSFMSVLRRKKRDSSSKITRGEITESAARRDTKLERNLTQLRGIRTADEDVVEPSRSPKLQKKVVGLALSISGGGPDDLSPLSINTAHSPAARTPLGEEHEAIGAPLKRPQTSGNLGTRTMSGNSPVPDLPQRRPNFLRHSVSAGVVSLDNAGTKKKRFGALRKMFGLHD</sequence>
<feature type="compositionally biased region" description="Polar residues" evidence="1">
    <location>
        <begin position="1421"/>
        <end position="1433"/>
    </location>
</feature>
<evidence type="ECO:0000313" key="2">
    <source>
        <dbReference type="EMBL" id="KAK3365251.1"/>
    </source>
</evidence>
<feature type="compositionally biased region" description="Low complexity" evidence="1">
    <location>
        <begin position="560"/>
        <end position="573"/>
    </location>
</feature>
<feature type="compositionally biased region" description="Basic and acidic residues" evidence="1">
    <location>
        <begin position="881"/>
        <end position="891"/>
    </location>
</feature>
<gene>
    <name evidence="2" type="ORF">B0T24DRAFT_429776</name>
</gene>
<feature type="region of interest" description="Disordered" evidence="1">
    <location>
        <begin position="1008"/>
        <end position="1469"/>
    </location>
</feature>
<feature type="compositionally biased region" description="Basic and acidic residues" evidence="1">
    <location>
        <begin position="1269"/>
        <end position="1279"/>
    </location>
</feature>
<organism evidence="2 3">
    <name type="scientific">Lasiosphaeria ovina</name>
    <dbReference type="NCBI Taxonomy" id="92902"/>
    <lineage>
        <taxon>Eukaryota</taxon>
        <taxon>Fungi</taxon>
        <taxon>Dikarya</taxon>
        <taxon>Ascomycota</taxon>
        <taxon>Pezizomycotina</taxon>
        <taxon>Sordariomycetes</taxon>
        <taxon>Sordariomycetidae</taxon>
        <taxon>Sordariales</taxon>
        <taxon>Lasiosphaeriaceae</taxon>
        <taxon>Lasiosphaeria</taxon>
    </lineage>
</organism>
<evidence type="ECO:0000313" key="3">
    <source>
        <dbReference type="Proteomes" id="UP001287356"/>
    </source>
</evidence>
<feature type="compositionally biased region" description="Polar residues" evidence="1">
    <location>
        <begin position="1388"/>
        <end position="1402"/>
    </location>
</feature>
<reference evidence="2" key="2">
    <citation type="submission" date="2023-06" db="EMBL/GenBank/DDBJ databases">
        <authorList>
            <consortium name="Lawrence Berkeley National Laboratory"/>
            <person name="Haridas S."/>
            <person name="Hensen N."/>
            <person name="Bonometti L."/>
            <person name="Westerberg I."/>
            <person name="Brannstrom I.O."/>
            <person name="Guillou S."/>
            <person name="Cros-Aarteil S."/>
            <person name="Calhoun S."/>
            <person name="Kuo A."/>
            <person name="Mondo S."/>
            <person name="Pangilinan J."/>
            <person name="Riley R."/>
            <person name="Labutti K."/>
            <person name="Andreopoulos B."/>
            <person name="Lipzen A."/>
            <person name="Chen C."/>
            <person name="Yanf M."/>
            <person name="Daum C."/>
            <person name="Ng V."/>
            <person name="Clum A."/>
            <person name="Steindorff A."/>
            <person name="Ohm R."/>
            <person name="Martin F."/>
            <person name="Silar P."/>
            <person name="Natvig D."/>
            <person name="Lalanne C."/>
            <person name="Gautier V."/>
            <person name="Ament-Velasquez S.L."/>
            <person name="Kruys A."/>
            <person name="Hutchinson M.I."/>
            <person name="Powell A.J."/>
            <person name="Barry K."/>
            <person name="Miller A.N."/>
            <person name="Grigoriev I.V."/>
            <person name="Debuchy R."/>
            <person name="Gladieux P."/>
            <person name="Thoren M.H."/>
            <person name="Johannesson H."/>
        </authorList>
    </citation>
    <scope>NUCLEOTIDE SEQUENCE</scope>
    <source>
        <strain evidence="2">CBS 958.72</strain>
    </source>
</reference>
<feature type="compositionally biased region" description="Low complexity" evidence="1">
    <location>
        <begin position="386"/>
        <end position="402"/>
    </location>
</feature>